<keyword evidence="1" id="KW-1133">Transmembrane helix</keyword>
<sequence length="234" mass="24667">MIELTLGTLLSGLLLGFFGSAHCLGMCGGISGSLGLAIPVGPHYRRRQFALIATYNLGRITSYSVLGALIALPGMALEMSHGHAGAVLRTGAGLLMIALGLSVGQWWQGVKKLERLGMPLWSRLAPLTRKLMPVTSPAKALLLGLAWGWLPCGLVYSTLGWAALQGSAAGGALAMAAFGLGTAPAMFATGMAARRVERWRNRDWFRHLAGGMIVLFGLWTIPAVRGMLLHGAAH</sequence>
<dbReference type="PANTHER" id="PTHR42208">
    <property type="entry name" value="HEAVY METAL TRANSPORTER-RELATED"/>
    <property type="match status" value="1"/>
</dbReference>
<organism evidence="3 4">
    <name type="scientific">Hydrocarboniclastica marina</name>
    <dbReference type="NCBI Taxonomy" id="2259620"/>
    <lineage>
        <taxon>Bacteria</taxon>
        <taxon>Pseudomonadati</taxon>
        <taxon>Pseudomonadota</taxon>
        <taxon>Gammaproteobacteria</taxon>
        <taxon>Alteromonadales</taxon>
        <taxon>Alteromonadaceae</taxon>
        <taxon>Hydrocarboniclastica</taxon>
    </lineage>
</organism>
<dbReference type="InterPro" id="IPR039447">
    <property type="entry name" value="UreH-like_TM_dom"/>
</dbReference>
<proteinExistence type="predicted"/>
<feature type="transmembrane region" description="Helical" evidence="1">
    <location>
        <begin position="140"/>
        <end position="164"/>
    </location>
</feature>
<keyword evidence="4" id="KW-1185">Reference proteome</keyword>
<dbReference type="Pfam" id="PF13386">
    <property type="entry name" value="DsbD_2"/>
    <property type="match status" value="1"/>
</dbReference>
<reference evidence="3 4" key="1">
    <citation type="submission" date="2018-07" db="EMBL/GenBank/DDBJ databases">
        <title>Marsedoiliclastica nanhaica gen. nov. sp. nov., a novel marine hydrocarbonoclastic bacterium isolated from an in-situ enriched hydrocarbon-degrading consortium in deep-sea sediment.</title>
        <authorList>
            <person name="Dong C."/>
            <person name="Ma T."/>
            <person name="Liu R."/>
            <person name="Shao Z."/>
        </authorList>
    </citation>
    <scope>NUCLEOTIDE SEQUENCE [LARGE SCALE GENOMIC DNA]</scope>
    <source>
        <strain evidence="4">soil36-7</strain>
    </source>
</reference>
<accession>A0A4P7XF92</accession>
<gene>
    <name evidence="3" type="ORF">soil367_06715</name>
</gene>
<name>A0A4P7XF92_9ALTE</name>
<dbReference type="Proteomes" id="UP000298049">
    <property type="component" value="Chromosome"/>
</dbReference>
<evidence type="ECO:0000313" key="4">
    <source>
        <dbReference type="Proteomes" id="UP000298049"/>
    </source>
</evidence>
<feature type="transmembrane region" description="Helical" evidence="1">
    <location>
        <begin position="171"/>
        <end position="192"/>
    </location>
</feature>
<dbReference type="OrthoDB" id="9798690at2"/>
<feature type="transmembrane region" description="Helical" evidence="1">
    <location>
        <begin position="204"/>
        <end position="224"/>
    </location>
</feature>
<feature type="domain" description="Urease accessory protein UreH-like transmembrane" evidence="2">
    <location>
        <begin position="13"/>
        <end position="219"/>
    </location>
</feature>
<protein>
    <submittedName>
        <fullName evidence="3">Sulfite exporter TauE/SafE family protein</fullName>
    </submittedName>
</protein>
<dbReference type="KEGG" id="hmi:soil367_06715"/>
<dbReference type="AlphaFoldDB" id="A0A4P7XF92"/>
<keyword evidence="1" id="KW-0812">Transmembrane</keyword>
<dbReference type="EMBL" id="CP031093">
    <property type="protein sequence ID" value="QCF25629.1"/>
    <property type="molecule type" value="Genomic_DNA"/>
</dbReference>
<keyword evidence="1" id="KW-0472">Membrane</keyword>
<evidence type="ECO:0000313" key="3">
    <source>
        <dbReference type="EMBL" id="QCF25629.1"/>
    </source>
</evidence>
<feature type="transmembrane region" description="Helical" evidence="1">
    <location>
        <begin position="86"/>
        <end position="107"/>
    </location>
</feature>
<evidence type="ECO:0000259" key="2">
    <source>
        <dbReference type="Pfam" id="PF13386"/>
    </source>
</evidence>
<evidence type="ECO:0000256" key="1">
    <source>
        <dbReference type="SAM" id="Phobius"/>
    </source>
</evidence>
<dbReference type="PANTHER" id="PTHR42208:SF1">
    <property type="entry name" value="HEAVY METAL TRANSPORTER"/>
    <property type="match status" value="1"/>
</dbReference>